<dbReference type="SUPFAM" id="SSF57850">
    <property type="entry name" value="RING/U-box"/>
    <property type="match status" value="1"/>
</dbReference>
<keyword evidence="11 14" id="KW-0175">Coiled coil</keyword>
<evidence type="ECO:0000256" key="8">
    <source>
        <dbReference type="ARBA" id="ARBA00022786"/>
    </source>
</evidence>
<evidence type="ECO:0000313" key="17">
    <source>
        <dbReference type="EMBL" id="GFR44229.1"/>
    </source>
</evidence>
<dbReference type="EC" id="2.3.2.27" evidence="14"/>
<evidence type="ECO:0000256" key="9">
    <source>
        <dbReference type="ARBA" id="ARBA00022833"/>
    </source>
</evidence>
<organism evidence="17 18">
    <name type="scientific">Astrephomene gubernaculifera</name>
    <dbReference type="NCBI Taxonomy" id="47775"/>
    <lineage>
        <taxon>Eukaryota</taxon>
        <taxon>Viridiplantae</taxon>
        <taxon>Chlorophyta</taxon>
        <taxon>core chlorophytes</taxon>
        <taxon>Chlorophyceae</taxon>
        <taxon>CS clade</taxon>
        <taxon>Chlamydomonadales</taxon>
        <taxon>Astrephomenaceae</taxon>
        <taxon>Astrephomene</taxon>
    </lineage>
</organism>
<evidence type="ECO:0000256" key="13">
    <source>
        <dbReference type="PROSITE-ProRule" id="PRU00175"/>
    </source>
</evidence>
<dbReference type="Gene3D" id="3.30.40.10">
    <property type="entry name" value="Zinc/RING finger domain, C3HC4 (zinc finger)"/>
    <property type="match status" value="1"/>
</dbReference>
<evidence type="ECO:0000256" key="10">
    <source>
        <dbReference type="ARBA" id="ARBA00022853"/>
    </source>
</evidence>
<name>A0AAD3DN99_9CHLO</name>
<dbReference type="SMART" id="SM00184">
    <property type="entry name" value="RING"/>
    <property type="match status" value="1"/>
</dbReference>
<gene>
    <name evidence="17" type="ORF">Agub_g5420</name>
</gene>
<keyword evidence="8 14" id="KW-0833">Ubl conjugation pathway</keyword>
<evidence type="ECO:0000256" key="6">
    <source>
        <dbReference type="ARBA" id="ARBA00022723"/>
    </source>
</evidence>
<evidence type="ECO:0000256" key="5">
    <source>
        <dbReference type="ARBA" id="ARBA00022679"/>
    </source>
</evidence>
<evidence type="ECO:0000256" key="12">
    <source>
        <dbReference type="ARBA" id="ARBA00023242"/>
    </source>
</evidence>
<dbReference type="GO" id="GO:0006325">
    <property type="term" value="P:chromatin organization"/>
    <property type="evidence" value="ECO:0007669"/>
    <property type="project" value="UniProtKB-KW"/>
</dbReference>
<dbReference type="InterPro" id="IPR013956">
    <property type="entry name" value="E3_ubiquit_lig_Bre1"/>
</dbReference>
<protein>
    <recommendedName>
        <fullName evidence="14">E3 ubiquitin protein ligase</fullName>
        <ecNumber evidence="14">2.3.2.27</ecNumber>
    </recommendedName>
</protein>
<keyword evidence="6 14" id="KW-0479">Metal-binding</keyword>
<feature type="coiled-coil region" evidence="15">
    <location>
        <begin position="225"/>
        <end position="259"/>
    </location>
</feature>
<accession>A0AAD3DN99</accession>
<keyword evidence="18" id="KW-1185">Reference proteome</keyword>
<keyword evidence="7 13" id="KW-0863">Zinc-finger</keyword>
<dbReference type="PROSITE" id="PS50089">
    <property type="entry name" value="ZF_RING_2"/>
    <property type="match status" value="1"/>
</dbReference>
<reference evidence="17 18" key="1">
    <citation type="journal article" date="2021" name="Sci. Rep.">
        <title>Genome sequencing of the multicellular alga Astrephomene provides insights into convergent evolution of germ-soma differentiation.</title>
        <authorList>
            <person name="Yamashita S."/>
            <person name="Yamamoto K."/>
            <person name="Matsuzaki R."/>
            <person name="Suzuki S."/>
            <person name="Yamaguchi H."/>
            <person name="Hirooka S."/>
            <person name="Minakuchi Y."/>
            <person name="Miyagishima S."/>
            <person name="Kawachi M."/>
            <person name="Toyoda A."/>
            <person name="Nozaki H."/>
        </authorList>
    </citation>
    <scope>NUCLEOTIDE SEQUENCE [LARGE SCALE GENOMIC DNA]</scope>
    <source>
        <strain evidence="17 18">NIES-4017</strain>
    </source>
</reference>
<comment type="subcellular location">
    <subcellularLocation>
        <location evidence="2 14">Nucleus</location>
    </subcellularLocation>
</comment>
<evidence type="ECO:0000259" key="16">
    <source>
        <dbReference type="PROSITE" id="PS50089"/>
    </source>
</evidence>
<dbReference type="Pfam" id="PF13923">
    <property type="entry name" value="zf-C3HC4_2"/>
    <property type="match status" value="1"/>
</dbReference>
<dbReference type="InterPro" id="IPR017907">
    <property type="entry name" value="Znf_RING_CS"/>
</dbReference>
<dbReference type="Proteomes" id="UP001054857">
    <property type="component" value="Unassembled WGS sequence"/>
</dbReference>
<evidence type="ECO:0000256" key="11">
    <source>
        <dbReference type="ARBA" id="ARBA00023054"/>
    </source>
</evidence>
<dbReference type="PANTHER" id="PTHR23163">
    <property type="entry name" value="RING FINGER PROTEIN-RELATED"/>
    <property type="match status" value="1"/>
</dbReference>
<feature type="domain" description="RING-type" evidence="16">
    <location>
        <begin position="359"/>
        <end position="397"/>
    </location>
</feature>
<evidence type="ECO:0000256" key="14">
    <source>
        <dbReference type="RuleBase" id="RU365038"/>
    </source>
</evidence>
<dbReference type="GO" id="GO:0008270">
    <property type="term" value="F:zinc ion binding"/>
    <property type="evidence" value="ECO:0007669"/>
    <property type="project" value="UniProtKB-KW"/>
</dbReference>
<comment type="similarity">
    <text evidence="4 14">Belongs to the BRE1 family.</text>
</comment>
<dbReference type="PROSITE" id="PS00518">
    <property type="entry name" value="ZF_RING_1"/>
    <property type="match status" value="1"/>
</dbReference>
<proteinExistence type="inferred from homology"/>
<evidence type="ECO:0000256" key="2">
    <source>
        <dbReference type="ARBA" id="ARBA00004123"/>
    </source>
</evidence>
<comment type="catalytic activity">
    <reaction evidence="1 14">
        <text>S-ubiquitinyl-[E2 ubiquitin-conjugating enzyme]-L-cysteine + [acceptor protein]-L-lysine = [E2 ubiquitin-conjugating enzyme]-L-cysteine + N(6)-ubiquitinyl-[acceptor protein]-L-lysine.</text>
        <dbReference type="EC" id="2.3.2.27"/>
    </reaction>
</comment>
<evidence type="ECO:0000256" key="4">
    <source>
        <dbReference type="ARBA" id="ARBA00005555"/>
    </source>
</evidence>
<evidence type="ECO:0000256" key="3">
    <source>
        <dbReference type="ARBA" id="ARBA00004906"/>
    </source>
</evidence>
<dbReference type="CDD" id="cd16499">
    <property type="entry name" value="RING-HC_Bre1-like"/>
    <property type="match status" value="1"/>
</dbReference>
<feature type="coiled-coil region" evidence="15">
    <location>
        <begin position="288"/>
        <end position="336"/>
    </location>
</feature>
<dbReference type="GO" id="GO:0033503">
    <property type="term" value="C:HULC complex"/>
    <property type="evidence" value="ECO:0007669"/>
    <property type="project" value="TreeGrafter"/>
</dbReference>
<dbReference type="EMBL" id="BMAR01000007">
    <property type="protein sequence ID" value="GFR44229.1"/>
    <property type="molecule type" value="Genomic_DNA"/>
</dbReference>
<evidence type="ECO:0000313" key="18">
    <source>
        <dbReference type="Proteomes" id="UP001054857"/>
    </source>
</evidence>
<dbReference type="InterPro" id="IPR013083">
    <property type="entry name" value="Znf_RING/FYVE/PHD"/>
</dbReference>
<comment type="pathway">
    <text evidence="3 14">Protein modification; protein ubiquitination.</text>
</comment>
<keyword evidence="12 14" id="KW-0539">Nucleus</keyword>
<dbReference type="GO" id="GO:0005634">
    <property type="term" value="C:nucleus"/>
    <property type="evidence" value="ECO:0007669"/>
    <property type="project" value="UniProtKB-SubCell"/>
</dbReference>
<feature type="coiled-coil region" evidence="15">
    <location>
        <begin position="14"/>
        <end position="55"/>
    </location>
</feature>
<sequence length="412" mass="45965">GRREGLEKKYQGRLEAASREVVAAASRLAEREREVTRLKDALSRRECEAEEARRREVALKEAVADLRAFVDVLTTVCSDPREVAEVRASEAALRSQLADCRQQLQGHSLHSALRDLAAAEREVRGQLELAALEADEQRVQLAGAQRTSAELAAQLADCRAECELYTQEIEATVAAYEDLQAQNSRLSAALAEREEAANAGVAERIKLSQQIPLLTEAAESARCEAERLGREVEGLGAVREALEREVARLAGELGQAKEQLRAASVRLEAAGLDMRRREEQVVGLQGQMEGLARQLELKRQALEEADQKNIKEKSKRQRVEEEIKSLQGKVERLKKLQSPAGVTRELEEEVDAMRQLLNCNVCHERQKNRIITKCCHVFCDVCIDRTLTARNRKCPGCGIVFAKGDIKTFFFT</sequence>
<feature type="coiled-coil region" evidence="15">
    <location>
        <begin position="141"/>
        <end position="199"/>
    </location>
</feature>
<dbReference type="AlphaFoldDB" id="A0AAD3DN99"/>
<feature type="non-terminal residue" evidence="17">
    <location>
        <position position="1"/>
    </location>
</feature>
<dbReference type="GO" id="GO:0016567">
    <property type="term" value="P:protein ubiquitination"/>
    <property type="evidence" value="ECO:0007669"/>
    <property type="project" value="UniProtKB-UniRule"/>
</dbReference>
<evidence type="ECO:0000256" key="1">
    <source>
        <dbReference type="ARBA" id="ARBA00000900"/>
    </source>
</evidence>
<dbReference type="GO" id="GO:0061630">
    <property type="term" value="F:ubiquitin protein ligase activity"/>
    <property type="evidence" value="ECO:0007669"/>
    <property type="project" value="UniProtKB-EC"/>
</dbReference>
<keyword evidence="10 14" id="KW-0156">Chromatin regulator</keyword>
<evidence type="ECO:0000256" key="7">
    <source>
        <dbReference type="ARBA" id="ARBA00022771"/>
    </source>
</evidence>
<keyword evidence="5 14" id="KW-0808">Transferase</keyword>
<keyword evidence="9 14" id="KW-0862">Zinc</keyword>
<dbReference type="InterPro" id="IPR001841">
    <property type="entry name" value="Znf_RING"/>
</dbReference>
<evidence type="ECO:0000256" key="15">
    <source>
        <dbReference type="SAM" id="Coils"/>
    </source>
</evidence>
<dbReference type="PANTHER" id="PTHR23163:SF0">
    <property type="entry name" value="E3 UBIQUITIN-PROTEIN LIGASE BRE1"/>
    <property type="match status" value="1"/>
</dbReference>
<comment type="caution">
    <text evidence="17">The sequence shown here is derived from an EMBL/GenBank/DDBJ whole genome shotgun (WGS) entry which is preliminary data.</text>
</comment>